<name>A0ACC1BHQ2_9ROSI</name>
<accession>A0ACC1BHQ2</accession>
<gene>
    <name evidence="1" type="ORF">Patl1_21647</name>
</gene>
<evidence type="ECO:0000313" key="1">
    <source>
        <dbReference type="EMBL" id="KAJ0098501.1"/>
    </source>
</evidence>
<comment type="caution">
    <text evidence="1">The sequence shown here is derived from an EMBL/GenBank/DDBJ whole genome shotgun (WGS) entry which is preliminary data.</text>
</comment>
<reference evidence="2" key="1">
    <citation type="journal article" date="2023" name="G3 (Bethesda)">
        <title>Genome assembly and association tests identify interacting loci associated with vigor, precocity, and sex in interspecific pistachio rootstocks.</title>
        <authorList>
            <person name="Palmer W."/>
            <person name="Jacygrad E."/>
            <person name="Sagayaradj S."/>
            <person name="Cavanaugh K."/>
            <person name="Han R."/>
            <person name="Bertier L."/>
            <person name="Beede B."/>
            <person name="Kafkas S."/>
            <person name="Golino D."/>
            <person name="Preece J."/>
            <person name="Michelmore R."/>
        </authorList>
    </citation>
    <scope>NUCLEOTIDE SEQUENCE [LARGE SCALE GENOMIC DNA]</scope>
</reference>
<sequence>MAFYYFFKKCKMVVFSFPQYYNALFTSCGLPPEREDD</sequence>
<protein>
    <submittedName>
        <fullName evidence="1">Uncharacterized protein</fullName>
    </submittedName>
</protein>
<evidence type="ECO:0000313" key="2">
    <source>
        <dbReference type="Proteomes" id="UP001164250"/>
    </source>
</evidence>
<proteinExistence type="predicted"/>
<keyword evidence="2" id="KW-1185">Reference proteome</keyword>
<dbReference type="EMBL" id="CM047900">
    <property type="protein sequence ID" value="KAJ0098501.1"/>
    <property type="molecule type" value="Genomic_DNA"/>
</dbReference>
<organism evidence="1 2">
    <name type="scientific">Pistacia atlantica</name>
    <dbReference type="NCBI Taxonomy" id="434234"/>
    <lineage>
        <taxon>Eukaryota</taxon>
        <taxon>Viridiplantae</taxon>
        <taxon>Streptophyta</taxon>
        <taxon>Embryophyta</taxon>
        <taxon>Tracheophyta</taxon>
        <taxon>Spermatophyta</taxon>
        <taxon>Magnoliopsida</taxon>
        <taxon>eudicotyledons</taxon>
        <taxon>Gunneridae</taxon>
        <taxon>Pentapetalae</taxon>
        <taxon>rosids</taxon>
        <taxon>malvids</taxon>
        <taxon>Sapindales</taxon>
        <taxon>Anacardiaceae</taxon>
        <taxon>Pistacia</taxon>
    </lineage>
</organism>
<dbReference type="Proteomes" id="UP001164250">
    <property type="component" value="Chromosome 4"/>
</dbReference>